<dbReference type="RefSeq" id="WP_285759911.1">
    <property type="nucleotide sequence ID" value="NZ_BSQG01000004.1"/>
</dbReference>
<evidence type="ECO:0000313" key="2">
    <source>
        <dbReference type="EMBL" id="GLU48428.1"/>
    </source>
</evidence>
<organism evidence="2 3">
    <name type="scientific">Nocardiopsis ansamitocini</name>
    <dbReference type="NCBI Taxonomy" id="1670832"/>
    <lineage>
        <taxon>Bacteria</taxon>
        <taxon>Bacillati</taxon>
        <taxon>Actinomycetota</taxon>
        <taxon>Actinomycetes</taxon>
        <taxon>Streptosporangiales</taxon>
        <taxon>Nocardiopsidaceae</taxon>
        <taxon>Nocardiopsis</taxon>
    </lineage>
</organism>
<gene>
    <name evidence="2" type="ORF">Nans01_27790</name>
</gene>
<feature type="region of interest" description="Disordered" evidence="1">
    <location>
        <begin position="1"/>
        <end position="25"/>
    </location>
</feature>
<dbReference type="Proteomes" id="UP001165092">
    <property type="component" value="Unassembled WGS sequence"/>
</dbReference>
<dbReference type="InterPro" id="IPR009045">
    <property type="entry name" value="Zn_M74/Hedgehog-like"/>
</dbReference>
<dbReference type="AlphaFoldDB" id="A0A9W6P7I3"/>
<comment type="caution">
    <text evidence="2">The sequence shown here is derived from an EMBL/GenBank/DDBJ whole genome shotgun (WGS) entry which is preliminary data.</text>
</comment>
<evidence type="ECO:0000313" key="3">
    <source>
        <dbReference type="Proteomes" id="UP001165092"/>
    </source>
</evidence>
<dbReference type="SUPFAM" id="SSF55166">
    <property type="entry name" value="Hedgehog/DD-peptidase"/>
    <property type="match status" value="1"/>
</dbReference>
<dbReference type="EMBL" id="BSQG01000004">
    <property type="protein sequence ID" value="GLU48428.1"/>
    <property type="molecule type" value="Genomic_DNA"/>
</dbReference>
<evidence type="ECO:0000256" key="1">
    <source>
        <dbReference type="SAM" id="MobiDB-lite"/>
    </source>
</evidence>
<accession>A0A9W6P7I3</accession>
<name>A0A9W6P7I3_9ACTN</name>
<reference evidence="2" key="1">
    <citation type="submission" date="2023-02" db="EMBL/GenBank/DDBJ databases">
        <title>Nocardiopsis ansamitocini NBRC 112285.</title>
        <authorList>
            <person name="Ichikawa N."/>
            <person name="Sato H."/>
            <person name="Tonouchi N."/>
        </authorList>
    </citation>
    <scope>NUCLEOTIDE SEQUENCE</scope>
    <source>
        <strain evidence="2">NBRC 112285</strain>
    </source>
</reference>
<sequence>MGDADLPWAAATDVPRTRPGGGRGVWEHGEAGKWIAFPEDSSHATGTAVDIGRTDAAYWFSWRSPEFGLRQTYADEIWHHGLAVEPGGTCLGPLADAPTD</sequence>
<protein>
    <submittedName>
        <fullName evidence="2">Uncharacterized protein</fullName>
    </submittedName>
</protein>
<keyword evidence="3" id="KW-1185">Reference proteome</keyword>
<proteinExistence type="predicted"/>